<feature type="transmembrane region" description="Helical" evidence="7">
    <location>
        <begin position="177"/>
        <end position="195"/>
    </location>
</feature>
<reference evidence="8" key="1">
    <citation type="journal article" date="2020" name="Fungal Divers.">
        <title>Resolving the Mortierellaceae phylogeny through synthesis of multi-gene phylogenetics and phylogenomics.</title>
        <authorList>
            <person name="Vandepol N."/>
            <person name="Liber J."/>
            <person name="Desiro A."/>
            <person name="Na H."/>
            <person name="Kennedy M."/>
            <person name="Barry K."/>
            <person name="Grigoriev I.V."/>
            <person name="Miller A.N."/>
            <person name="O'Donnell K."/>
            <person name="Stajich J.E."/>
            <person name="Bonito G."/>
        </authorList>
    </citation>
    <scope>NUCLEOTIDE SEQUENCE</scope>
    <source>
        <strain evidence="8">CK1249</strain>
    </source>
</reference>
<evidence type="ECO:0000256" key="3">
    <source>
        <dbReference type="ARBA" id="ARBA00022679"/>
    </source>
</evidence>
<dbReference type="GO" id="GO:0042546">
    <property type="term" value="P:cell wall biogenesis"/>
    <property type="evidence" value="ECO:0007669"/>
    <property type="project" value="InterPro"/>
</dbReference>
<evidence type="ECO:0000313" key="9">
    <source>
        <dbReference type="Proteomes" id="UP000738359"/>
    </source>
</evidence>
<proteinExistence type="inferred from homology"/>
<keyword evidence="7" id="KW-0472">Membrane</keyword>
<keyword evidence="4" id="KW-0325">Glycoprotein</keyword>
<evidence type="ECO:0000256" key="6">
    <source>
        <dbReference type="SAM" id="MobiDB-lite"/>
    </source>
</evidence>
<keyword evidence="9" id="KW-1185">Reference proteome</keyword>
<dbReference type="InterPro" id="IPR004938">
    <property type="entry name" value="XG_FTase"/>
</dbReference>
<dbReference type="GO" id="GO:0071555">
    <property type="term" value="P:cell wall organization"/>
    <property type="evidence" value="ECO:0007669"/>
    <property type="project" value="UniProtKB-KW"/>
</dbReference>
<dbReference type="GO" id="GO:0016020">
    <property type="term" value="C:membrane"/>
    <property type="evidence" value="ECO:0007669"/>
    <property type="project" value="InterPro"/>
</dbReference>
<keyword evidence="7" id="KW-1133">Transmembrane helix</keyword>
<evidence type="ECO:0000313" key="8">
    <source>
        <dbReference type="EMBL" id="KAF9966275.1"/>
    </source>
</evidence>
<evidence type="ECO:0000256" key="7">
    <source>
        <dbReference type="SAM" id="Phobius"/>
    </source>
</evidence>
<protein>
    <submittedName>
        <fullName evidence="8">Uncharacterized protein</fullName>
    </submittedName>
</protein>
<accession>A0A9P6M4N2</accession>
<dbReference type="PANTHER" id="PTHR31889:SF2">
    <property type="entry name" value="FUCOSYLTRANSFERASE 3"/>
    <property type="match status" value="1"/>
</dbReference>
<keyword evidence="3" id="KW-0808">Transferase</keyword>
<feature type="compositionally biased region" description="Low complexity" evidence="6">
    <location>
        <begin position="31"/>
        <end position="59"/>
    </location>
</feature>
<evidence type="ECO:0000256" key="1">
    <source>
        <dbReference type="ARBA" id="ARBA00010481"/>
    </source>
</evidence>
<feature type="transmembrane region" description="Helical" evidence="7">
    <location>
        <begin position="222"/>
        <end position="243"/>
    </location>
</feature>
<dbReference type="EMBL" id="JAAAHY010000171">
    <property type="protein sequence ID" value="KAF9966275.1"/>
    <property type="molecule type" value="Genomic_DNA"/>
</dbReference>
<sequence>MVIAKDSSTSFSNRFSVNGLNNTLNITHVGSSSNSISSNSVLSSSSNNTSTSSVNTIPSSHHHHYAPNHPHPTSAAGREYSIDLEALSSNNSSNRKKSRTPSPPLSSPEHRITFPFPILKRSSRWSKKNKKPCLLVAVVAIGLLVPVWIIATGIITLESFNDMIRYLPGYHIFANNLLYLVMFLLLASFTILATLPILPIFILALPFHLLIFSIFNKLMSEWLWWCVGCYTVLSLAPVGSTVVSRIKNSFYQPHQRGSQREPLIRQKLPPSLALPQVNCKYSPLYPGILKQDTWVGQVCARVKMHLEDIGRRMETVLQLFSVSANPRTSIRWRLTLALLFWFSYVIPVTLNNESRVFDPAQSAASFDIAHPEFLCSASGVGVQRPRHGAFEGYWKEYLQFHKQMVLPEEAGGIPQDQKRFLIFQPSDDGLGNRLQALLSAVVMAMISHRAIILDWQATPQCNANFTDLFQQPEGLAWDLNTTLPDHEDLPAYKSKYDIWYPYCRNCAIRSPITPESTWSPLLCDRDLGLDPSTPIVQVLSTQWFLPVLQHNAHWRSLLCEILPEGGKTAFRDLASILLKPSRVVQDKVNSVLDRIPEDATLIGLQVRRTENNAVGQGIENSFLRCAAEAVEEEEAKTAVIARSEWRGVTGSGRDFVRNRLRRGFENLQEEGDEGSMTVQQDRTLDQNVSAPIQDHVQPQTKPRFAYFLATDYRPTRAHFQSVLGDELYVLENTFRSQKSDAPVMAPKTELDTENGISEQEAHHRISSQNAAVRVDSLSRPDSSSDTKAAPQTEAVVRNSVQGVQTAVAEMFLLAHADRIVSSPYSTFGYFAHAYANVQPNIVKRDGTCIKRRSTQPCFQYWFGFANGGAKCSVKATVEMSEDYDCWL</sequence>
<comment type="similarity">
    <text evidence="1">Belongs to the glycosyltransferase 37 family.</text>
</comment>
<evidence type="ECO:0000256" key="5">
    <source>
        <dbReference type="ARBA" id="ARBA00023316"/>
    </source>
</evidence>
<feature type="region of interest" description="Disordered" evidence="6">
    <location>
        <begin position="31"/>
        <end position="74"/>
    </location>
</feature>
<dbReference type="PANTHER" id="PTHR31889">
    <property type="entry name" value="FUCOSYLTRANSFERASE 2-RELATED"/>
    <property type="match status" value="1"/>
</dbReference>
<dbReference type="AlphaFoldDB" id="A0A9P6M4N2"/>
<dbReference type="Gene3D" id="3.40.50.11350">
    <property type="match status" value="1"/>
</dbReference>
<comment type="caution">
    <text evidence="8">The sequence shown here is derived from an EMBL/GenBank/DDBJ whole genome shotgun (WGS) entry which is preliminary data.</text>
</comment>
<dbReference type="GO" id="GO:0009969">
    <property type="term" value="P:xyloglucan biosynthetic process"/>
    <property type="evidence" value="ECO:0007669"/>
    <property type="project" value="TreeGrafter"/>
</dbReference>
<feature type="transmembrane region" description="Helical" evidence="7">
    <location>
        <begin position="133"/>
        <end position="157"/>
    </location>
</feature>
<feature type="region of interest" description="Disordered" evidence="6">
    <location>
        <begin position="753"/>
        <end position="792"/>
    </location>
</feature>
<keyword evidence="5" id="KW-0961">Cell wall biogenesis/degradation</keyword>
<organism evidence="8 9">
    <name type="scientific">Mortierella alpina</name>
    <name type="common">Oleaginous fungus</name>
    <name type="synonym">Mortierella renispora</name>
    <dbReference type="NCBI Taxonomy" id="64518"/>
    <lineage>
        <taxon>Eukaryota</taxon>
        <taxon>Fungi</taxon>
        <taxon>Fungi incertae sedis</taxon>
        <taxon>Mucoromycota</taxon>
        <taxon>Mortierellomycotina</taxon>
        <taxon>Mortierellomycetes</taxon>
        <taxon>Mortierellales</taxon>
        <taxon>Mortierellaceae</taxon>
        <taxon>Mortierella</taxon>
    </lineage>
</organism>
<dbReference type="Pfam" id="PF03254">
    <property type="entry name" value="XG_FTase"/>
    <property type="match status" value="1"/>
</dbReference>
<dbReference type="Proteomes" id="UP000738359">
    <property type="component" value="Unassembled WGS sequence"/>
</dbReference>
<evidence type="ECO:0000256" key="2">
    <source>
        <dbReference type="ARBA" id="ARBA00022676"/>
    </source>
</evidence>
<feature type="region of interest" description="Disordered" evidence="6">
    <location>
        <begin position="88"/>
        <end position="109"/>
    </location>
</feature>
<gene>
    <name evidence="8" type="ORF">BGZ70_002824</name>
</gene>
<keyword evidence="7" id="KW-0812">Transmembrane</keyword>
<dbReference type="GO" id="GO:0005794">
    <property type="term" value="C:Golgi apparatus"/>
    <property type="evidence" value="ECO:0007669"/>
    <property type="project" value="TreeGrafter"/>
</dbReference>
<dbReference type="OrthoDB" id="428346at2759"/>
<keyword evidence="2" id="KW-0328">Glycosyltransferase</keyword>
<name>A0A9P6M4N2_MORAP</name>
<evidence type="ECO:0000256" key="4">
    <source>
        <dbReference type="ARBA" id="ARBA00023180"/>
    </source>
</evidence>
<dbReference type="Gene3D" id="3.40.50.11340">
    <property type="match status" value="1"/>
</dbReference>
<dbReference type="GO" id="GO:0008107">
    <property type="term" value="F:galactoside 2-alpha-L-fucosyltransferase activity"/>
    <property type="evidence" value="ECO:0007669"/>
    <property type="project" value="InterPro"/>
</dbReference>